<dbReference type="Gene3D" id="1.40.20.10">
    <property type="entry name" value="CHAD domain"/>
    <property type="match status" value="1"/>
</dbReference>
<dbReference type="InterPro" id="IPR007899">
    <property type="entry name" value="CHAD_dom"/>
</dbReference>
<gene>
    <name evidence="2" type="ORF">GIY23_04270</name>
</gene>
<dbReference type="Proteomes" id="UP000371041">
    <property type="component" value="Chromosome"/>
</dbReference>
<sequence>MTSERAALDESDTATVASRVEDLGQSLPTQVHAPSDAPVHEHVRAALDHRTRRLLEHDPGTRSGEDPEDLHQMRVAVRRMRAVLKAGGPFLDASFAEPLRADLGELGRALGPVRDLDVMSAQLRAQAAGLPVEDQRAADRLLQGFDAEHDSARRELLSVLDSQGYLDLLHRLVAALNTPLPHQDSDVDGSETLRTLAAKQFRTLRKEIRALDTEPADDALHAIRIRVKRLRYTGELATPISGKPVRRVVKAAARLQDVIGDHQDACVAIERLRTLVTELGDEACPDVALAAGRLVEREHRRRLAQRDLWPGAWRKLRKRGEAL</sequence>
<reference evidence="3" key="1">
    <citation type="submission" date="2019-11" db="EMBL/GenBank/DDBJ databases">
        <title>The complete genome sequence of Saccharopolyspora sp. E2A.</title>
        <authorList>
            <person name="Zhang G."/>
        </authorList>
    </citation>
    <scope>NUCLEOTIDE SEQUENCE [LARGE SCALE GENOMIC DNA]</scope>
    <source>
        <strain evidence="3">E2A</strain>
    </source>
</reference>
<evidence type="ECO:0000259" key="1">
    <source>
        <dbReference type="PROSITE" id="PS51708"/>
    </source>
</evidence>
<dbReference type="SMART" id="SM00880">
    <property type="entry name" value="CHAD"/>
    <property type="match status" value="1"/>
</dbReference>
<name>A0A5Q3Q2Q3_9PSEU</name>
<dbReference type="Pfam" id="PF05235">
    <property type="entry name" value="CHAD"/>
    <property type="match status" value="1"/>
</dbReference>
<keyword evidence="3" id="KW-1185">Reference proteome</keyword>
<evidence type="ECO:0000313" key="2">
    <source>
        <dbReference type="EMBL" id="QGK68861.1"/>
    </source>
</evidence>
<accession>A0A5Q3Q2Q3</accession>
<organism evidence="2 3">
    <name type="scientific">Allosaccharopolyspora coralli</name>
    <dbReference type="NCBI Taxonomy" id="2665642"/>
    <lineage>
        <taxon>Bacteria</taxon>
        <taxon>Bacillati</taxon>
        <taxon>Actinomycetota</taxon>
        <taxon>Actinomycetes</taxon>
        <taxon>Pseudonocardiales</taxon>
        <taxon>Pseudonocardiaceae</taxon>
        <taxon>Allosaccharopolyspora</taxon>
    </lineage>
</organism>
<feature type="domain" description="CHAD" evidence="1">
    <location>
        <begin position="36"/>
        <end position="314"/>
    </location>
</feature>
<dbReference type="AlphaFoldDB" id="A0A5Q3Q2Q3"/>
<dbReference type="EMBL" id="CP045929">
    <property type="protein sequence ID" value="QGK68861.1"/>
    <property type="molecule type" value="Genomic_DNA"/>
</dbReference>
<evidence type="ECO:0000313" key="3">
    <source>
        <dbReference type="Proteomes" id="UP000371041"/>
    </source>
</evidence>
<dbReference type="KEGG" id="sace:GIY23_04270"/>
<protein>
    <submittedName>
        <fullName evidence="2">CHAD domain-containing protein</fullName>
    </submittedName>
</protein>
<dbReference type="PROSITE" id="PS51708">
    <property type="entry name" value="CHAD"/>
    <property type="match status" value="1"/>
</dbReference>
<dbReference type="PANTHER" id="PTHR39339">
    <property type="entry name" value="SLR1444 PROTEIN"/>
    <property type="match status" value="1"/>
</dbReference>
<dbReference type="RefSeq" id="WP_154075464.1">
    <property type="nucleotide sequence ID" value="NZ_CP045929.1"/>
</dbReference>
<dbReference type="PANTHER" id="PTHR39339:SF1">
    <property type="entry name" value="CHAD DOMAIN-CONTAINING PROTEIN"/>
    <property type="match status" value="1"/>
</dbReference>
<proteinExistence type="predicted"/>
<dbReference type="InterPro" id="IPR038186">
    <property type="entry name" value="CHAD_dom_sf"/>
</dbReference>